<gene>
    <name evidence="1" type="ORF">H2198_002431</name>
</gene>
<dbReference type="EMBL" id="JAPDRQ010000029">
    <property type="protein sequence ID" value="KAJ9660688.1"/>
    <property type="molecule type" value="Genomic_DNA"/>
</dbReference>
<keyword evidence="2" id="KW-1185">Reference proteome</keyword>
<dbReference type="Proteomes" id="UP001172386">
    <property type="component" value="Unassembled WGS sequence"/>
</dbReference>
<sequence length="545" mass="61022">MFGYEFVSLTKEQVEARRQLLDQAGFQAYLVPIIILVLTYTGRRTIPNSSNNQYKRNIGRLELISRRISWLLNTTYIGEFGPLRVQLLGLLYTAFLLFRITYRTGNDYMHVTKAFGHVAVAQLPLHYLLSIKSPSSPITLATGLTHERLNAYHRLFGRIIHALLATHAILYLRFFALMNLLPKRIKDTDVRLGIVAFWSLNFLGILAIPPIRAAIYHKVFYRSHAILSAVLVVVLWFHVPYTRIYVAQAAFFWILNGILRNGASQPVKVTCKAASKHLIQVTMKTSGKHLHPYLPGVHVYLNAGGLGPRTPFTVLSARALGNGISQIELIAKNSGGPMTGSFARVAEEGRELELQLEGPYGEAQQYMPLLLNNKDTKRQKALLVAGGVGATYALPIFKALAEARGSAADLKFVWVMRTAQDLRWAQNYLRDSKLTPSIELSITRASSSEQEALAKETEQGPTVTTSRPNFDGIVDSFFTLKAEANSSGKQDRQKLKRDYDPIIVMVCGPASLTNALRKSVGRYVWEYGRDVKWYEEQFGFGGSQV</sequence>
<comment type="caution">
    <text evidence="1">The sequence shown here is derived from an EMBL/GenBank/DDBJ whole genome shotgun (WGS) entry which is preliminary data.</text>
</comment>
<protein>
    <submittedName>
        <fullName evidence="1">Uncharacterized protein</fullName>
    </submittedName>
</protein>
<evidence type="ECO:0000313" key="2">
    <source>
        <dbReference type="Proteomes" id="UP001172386"/>
    </source>
</evidence>
<proteinExistence type="predicted"/>
<organism evidence="1 2">
    <name type="scientific">Neophaeococcomyces mojaviensis</name>
    <dbReference type="NCBI Taxonomy" id="3383035"/>
    <lineage>
        <taxon>Eukaryota</taxon>
        <taxon>Fungi</taxon>
        <taxon>Dikarya</taxon>
        <taxon>Ascomycota</taxon>
        <taxon>Pezizomycotina</taxon>
        <taxon>Eurotiomycetes</taxon>
        <taxon>Chaetothyriomycetidae</taxon>
        <taxon>Chaetothyriales</taxon>
        <taxon>Chaetothyriales incertae sedis</taxon>
        <taxon>Neophaeococcomyces</taxon>
    </lineage>
</organism>
<name>A0ACC3AET6_9EURO</name>
<reference evidence="1" key="1">
    <citation type="submission" date="2022-10" db="EMBL/GenBank/DDBJ databases">
        <title>Culturing micro-colonial fungi from biological soil crusts in the Mojave desert and describing Neophaeococcomyces mojavensis, and introducing the new genera and species Taxawa tesnikishii.</title>
        <authorList>
            <person name="Kurbessoian T."/>
            <person name="Stajich J.E."/>
        </authorList>
    </citation>
    <scope>NUCLEOTIDE SEQUENCE</scope>
    <source>
        <strain evidence="1">JES_112</strain>
    </source>
</reference>
<evidence type="ECO:0000313" key="1">
    <source>
        <dbReference type="EMBL" id="KAJ9660688.1"/>
    </source>
</evidence>
<accession>A0ACC3AET6</accession>